<reference evidence="1" key="1">
    <citation type="journal article" date="2021" name="Proc. Natl. Acad. Sci. U.S.A.">
        <title>A Catalog of Tens of Thousands of Viruses from Human Metagenomes Reveals Hidden Associations with Chronic Diseases.</title>
        <authorList>
            <person name="Tisza M.J."/>
            <person name="Buck C.B."/>
        </authorList>
    </citation>
    <scope>NUCLEOTIDE SEQUENCE</scope>
    <source>
        <strain evidence="1">CtX5W26</strain>
    </source>
</reference>
<accession>A0A8S5UEM8</accession>
<proteinExistence type="predicted"/>
<name>A0A8S5UEM8_9CAUD</name>
<protein>
    <submittedName>
        <fullName evidence="1">Uncharacterized protein</fullName>
    </submittedName>
</protein>
<evidence type="ECO:0000313" key="1">
    <source>
        <dbReference type="EMBL" id="DAF92937.1"/>
    </source>
</evidence>
<organism evidence="1">
    <name type="scientific">Siphoviridae sp. ctX5W26</name>
    <dbReference type="NCBI Taxonomy" id="2825540"/>
    <lineage>
        <taxon>Viruses</taxon>
        <taxon>Duplodnaviria</taxon>
        <taxon>Heunggongvirae</taxon>
        <taxon>Uroviricota</taxon>
        <taxon>Caudoviricetes</taxon>
    </lineage>
</organism>
<dbReference type="EMBL" id="BK016076">
    <property type="protein sequence ID" value="DAF92937.1"/>
    <property type="molecule type" value="Genomic_DNA"/>
</dbReference>
<sequence>MMNNLKTVENSMSIQQNLIQEQHKDVEQMRDQLLYSKLNPKDASTSLKNITLLRAYHQLSRIIRYTEMMDKIEEKLYESIENRLDSIDVANSSAWMTLITMQERLMDNMLQSQKLLQPVIDLSEYTIVDEDNSSTTSLSLDASRREKLRTSAREVLLQLNAG</sequence>